<dbReference type="GO" id="GO:0046872">
    <property type="term" value="F:metal ion binding"/>
    <property type="evidence" value="ECO:0007669"/>
    <property type="project" value="UniProtKB-KW"/>
</dbReference>
<evidence type="ECO:0000256" key="3">
    <source>
        <dbReference type="ARBA" id="ARBA00022679"/>
    </source>
</evidence>
<evidence type="ECO:0000256" key="11">
    <source>
        <dbReference type="ARBA" id="ARBA00069128"/>
    </source>
</evidence>
<dbReference type="GO" id="GO:0005886">
    <property type="term" value="C:plasma membrane"/>
    <property type="evidence" value="ECO:0007669"/>
    <property type="project" value="TreeGrafter"/>
</dbReference>
<keyword evidence="9 17" id="KW-0472">Membrane</keyword>
<evidence type="ECO:0000256" key="1">
    <source>
        <dbReference type="ARBA" id="ARBA00004167"/>
    </source>
</evidence>
<feature type="binding site" evidence="15">
    <location>
        <position position="253"/>
    </location>
    <ligand>
        <name>ATP</name>
        <dbReference type="ChEBI" id="CHEBI:30616"/>
    </ligand>
</feature>
<dbReference type="PANTHER" id="PTHR24416:SF631">
    <property type="entry name" value="SERINE_THREONINE_TYROSINE KINASE 1"/>
    <property type="match status" value="1"/>
</dbReference>
<feature type="non-terminal residue" evidence="19">
    <location>
        <position position="420"/>
    </location>
</feature>
<feature type="active site" description="Proton acceptor" evidence="14">
    <location>
        <position position="249"/>
    </location>
</feature>
<keyword evidence="8 17" id="KW-1133">Transmembrane helix</keyword>
<dbReference type="Gene3D" id="3.30.200.20">
    <property type="entry name" value="Phosphorylase Kinase, domain 1"/>
    <property type="match status" value="1"/>
</dbReference>
<dbReference type="CDD" id="cd00192">
    <property type="entry name" value="PTKc"/>
    <property type="match status" value="1"/>
</dbReference>
<accession>A0A091L6E3</accession>
<dbReference type="Gene3D" id="1.10.510.10">
    <property type="entry name" value="Transferase(Phosphotransferase) domain 1"/>
    <property type="match status" value="1"/>
</dbReference>
<evidence type="ECO:0000256" key="10">
    <source>
        <dbReference type="ARBA" id="ARBA00023137"/>
    </source>
</evidence>
<keyword evidence="20" id="KW-1185">Reference proteome</keyword>
<feature type="transmembrane region" description="Helical" evidence="17">
    <location>
        <begin position="29"/>
        <end position="50"/>
    </location>
</feature>
<dbReference type="OrthoDB" id="4062651at2759"/>
<dbReference type="PRINTS" id="PR00109">
    <property type="entry name" value="TYRKINASE"/>
</dbReference>
<dbReference type="InterPro" id="IPR001245">
    <property type="entry name" value="Ser-Thr/Tyr_kinase_cat_dom"/>
</dbReference>
<evidence type="ECO:0000259" key="18">
    <source>
        <dbReference type="PROSITE" id="PS50011"/>
    </source>
</evidence>
<evidence type="ECO:0000313" key="19">
    <source>
        <dbReference type="EMBL" id="KFP50808.1"/>
    </source>
</evidence>
<keyword evidence="5 15" id="KW-0547">Nucleotide-binding</keyword>
<dbReference type="Pfam" id="PF07714">
    <property type="entry name" value="PK_Tyr_Ser-Thr"/>
    <property type="match status" value="1"/>
</dbReference>
<evidence type="ECO:0000256" key="13">
    <source>
        <dbReference type="ARBA" id="ARBA00077789"/>
    </source>
</evidence>
<comment type="subcellular location">
    <subcellularLocation>
        <location evidence="1">Membrane</location>
        <topology evidence="1">Single-pass membrane protein</topology>
    </subcellularLocation>
</comment>
<keyword evidence="3" id="KW-0808">Transferase</keyword>
<evidence type="ECO:0000313" key="20">
    <source>
        <dbReference type="Proteomes" id="UP000053745"/>
    </source>
</evidence>
<dbReference type="InterPro" id="IPR011009">
    <property type="entry name" value="Kinase-like_dom_sf"/>
</dbReference>
<feature type="non-terminal residue" evidence="19">
    <location>
        <position position="1"/>
    </location>
</feature>
<organism evidence="19 20">
    <name type="scientific">Cathartes aura</name>
    <name type="common">Turkey vulture</name>
    <name type="synonym">Vultur aura</name>
    <dbReference type="NCBI Taxonomy" id="43455"/>
    <lineage>
        <taxon>Eukaryota</taxon>
        <taxon>Metazoa</taxon>
        <taxon>Chordata</taxon>
        <taxon>Craniata</taxon>
        <taxon>Vertebrata</taxon>
        <taxon>Euteleostomi</taxon>
        <taxon>Archelosauria</taxon>
        <taxon>Archosauria</taxon>
        <taxon>Dinosauria</taxon>
        <taxon>Saurischia</taxon>
        <taxon>Theropoda</taxon>
        <taxon>Coelurosauria</taxon>
        <taxon>Aves</taxon>
        <taxon>Neognathae</taxon>
        <taxon>Neoaves</taxon>
        <taxon>Telluraves</taxon>
        <taxon>Accipitrimorphae</taxon>
        <taxon>Accipitriformes</taxon>
        <taxon>Cathartidae</taxon>
        <taxon>Cathartes</taxon>
    </lineage>
</organism>
<evidence type="ECO:0000256" key="14">
    <source>
        <dbReference type="PIRSR" id="PIRSR000615-1"/>
    </source>
</evidence>
<feature type="binding site" evidence="16">
    <location>
        <position position="254"/>
    </location>
    <ligand>
        <name>Mg(2+)</name>
        <dbReference type="ChEBI" id="CHEBI:18420"/>
    </ligand>
</feature>
<evidence type="ECO:0000256" key="7">
    <source>
        <dbReference type="ARBA" id="ARBA00022840"/>
    </source>
</evidence>
<dbReference type="GO" id="GO:0007169">
    <property type="term" value="P:cell surface receptor protein tyrosine kinase signaling pathway"/>
    <property type="evidence" value="ECO:0007669"/>
    <property type="project" value="TreeGrafter"/>
</dbReference>
<evidence type="ECO:0000256" key="9">
    <source>
        <dbReference type="ARBA" id="ARBA00023136"/>
    </source>
</evidence>
<evidence type="ECO:0000256" key="12">
    <source>
        <dbReference type="ARBA" id="ARBA00077455"/>
    </source>
</evidence>
<dbReference type="Proteomes" id="UP000053745">
    <property type="component" value="Unassembled WGS sequence"/>
</dbReference>
<dbReference type="PANTHER" id="PTHR24416">
    <property type="entry name" value="TYROSINE-PROTEIN KINASE RECEPTOR"/>
    <property type="match status" value="1"/>
</dbReference>
<dbReference type="FunFam" id="1.10.510.10:FF:000450">
    <property type="entry name" value="Tyrosine-protein kinase STYK1"/>
    <property type="match status" value="1"/>
</dbReference>
<dbReference type="PROSITE" id="PS00109">
    <property type="entry name" value="PROTEIN_KINASE_TYR"/>
    <property type="match status" value="1"/>
</dbReference>
<dbReference type="GO" id="GO:0004715">
    <property type="term" value="F:non-membrane spanning protein tyrosine kinase activity"/>
    <property type="evidence" value="ECO:0007669"/>
    <property type="project" value="UniProtKB-EC"/>
</dbReference>
<name>A0A091L6E3_CATAU</name>
<protein>
    <recommendedName>
        <fullName evidence="11">Tyrosine-protein kinase STYK1</fullName>
        <ecNumber evidence="2">2.7.10.2</ecNumber>
    </recommendedName>
    <alternativeName>
        <fullName evidence="13">Novel oncogene with kinase domain</fullName>
    </alternativeName>
    <alternativeName>
        <fullName evidence="12">Serine/threonine/tyrosine kinase 1</fullName>
    </alternativeName>
</protein>
<evidence type="ECO:0000256" key="6">
    <source>
        <dbReference type="ARBA" id="ARBA00022777"/>
    </source>
</evidence>
<evidence type="ECO:0000256" key="16">
    <source>
        <dbReference type="PIRSR" id="PIRSR000615-3"/>
    </source>
</evidence>
<evidence type="ECO:0000256" key="15">
    <source>
        <dbReference type="PIRSR" id="PIRSR000615-2"/>
    </source>
</evidence>
<gene>
    <name evidence="19" type="ORF">N323_08889</name>
</gene>
<evidence type="ECO:0000256" key="8">
    <source>
        <dbReference type="ARBA" id="ARBA00022989"/>
    </source>
</evidence>
<dbReference type="EMBL" id="KL298390">
    <property type="protein sequence ID" value="KFP50808.1"/>
    <property type="molecule type" value="Genomic_DNA"/>
</dbReference>
<dbReference type="InterPro" id="IPR050122">
    <property type="entry name" value="RTK"/>
</dbReference>
<dbReference type="GO" id="GO:0004714">
    <property type="term" value="F:transmembrane receptor protein tyrosine kinase activity"/>
    <property type="evidence" value="ECO:0007669"/>
    <property type="project" value="TreeGrafter"/>
</dbReference>
<dbReference type="AlphaFoldDB" id="A0A091L6E3"/>
<dbReference type="GO" id="GO:0043235">
    <property type="term" value="C:receptor complex"/>
    <property type="evidence" value="ECO:0007669"/>
    <property type="project" value="TreeGrafter"/>
</dbReference>
<feature type="domain" description="Protein kinase" evidence="18">
    <location>
        <begin position="112"/>
        <end position="391"/>
    </location>
</feature>
<evidence type="ECO:0000256" key="17">
    <source>
        <dbReference type="SAM" id="Phobius"/>
    </source>
</evidence>
<dbReference type="InterPro" id="IPR000719">
    <property type="entry name" value="Prot_kinase_dom"/>
</dbReference>
<dbReference type="EC" id="2.7.10.2" evidence="2"/>
<dbReference type="PROSITE" id="PS50011">
    <property type="entry name" value="PROTEIN_KINASE_DOM"/>
    <property type="match status" value="1"/>
</dbReference>
<dbReference type="SUPFAM" id="SSF56112">
    <property type="entry name" value="Protein kinase-like (PK-like)"/>
    <property type="match status" value="1"/>
</dbReference>
<evidence type="ECO:0000256" key="5">
    <source>
        <dbReference type="ARBA" id="ARBA00022741"/>
    </source>
</evidence>
<keyword evidence="4 17" id="KW-0812">Transmembrane</keyword>
<reference evidence="19 20" key="1">
    <citation type="submission" date="2014-04" db="EMBL/GenBank/DDBJ databases">
        <title>Genome evolution of avian class.</title>
        <authorList>
            <person name="Zhang G."/>
            <person name="Li C."/>
        </authorList>
    </citation>
    <scope>NUCLEOTIDE SEQUENCE [LARGE SCALE GENOMIC DNA]</scope>
    <source>
        <strain evidence="19">BGI_N323</strain>
    </source>
</reference>
<keyword evidence="7 15" id="KW-0067">ATP-binding</keyword>
<keyword evidence="6 19" id="KW-0418">Kinase</keyword>
<proteinExistence type="predicted"/>
<dbReference type="InterPro" id="IPR008266">
    <property type="entry name" value="Tyr_kinase_AS"/>
</dbReference>
<dbReference type="GO" id="GO:0005524">
    <property type="term" value="F:ATP binding"/>
    <property type="evidence" value="ECO:0007669"/>
    <property type="project" value="UniProtKB-KW"/>
</dbReference>
<keyword evidence="16" id="KW-0460">Magnesium</keyword>
<evidence type="ECO:0000256" key="4">
    <source>
        <dbReference type="ARBA" id="ARBA00022692"/>
    </source>
</evidence>
<keyword evidence="10" id="KW-0829">Tyrosine-protein kinase</keyword>
<keyword evidence="16" id="KW-0479">Metal-binding</keyword>
<evidence type="ECO:0000256" key="2">
    <source>
        <dbReference type="ARBA" id="ARBA00011903"/>
    </source>
</evidence>
<sequence>GDVKRFTRMLLECNSNDKLCVVREYQTEVIVVPVLLVGFFVVVLTVILWLHCRGLRAKQEQSSSSGHQGKKNVFQPEKRVLVSLSETSVESLLNAASLTLKELEISREKLLPGTLQLIKHGHYGSIYRAQLETGNPRKTKTVVLKALQDLASPQEVKDFLGRIRFHQNLGHHENLVELVGCCVDQLPLYMIMEDMSLGDLLTFLWTCRKDVMTMDGIPYDLTERQVYEAGQQVAAALAYLEQKNLFHGDIAARNVLLHHNFTAKLCGLGLAYETHTYGANSVTHIVPVKWQAPERLLKKPPSIKADIWSFGILLYEMITLGAPPYPEVPPSDILSYLQKQNIMKQPSSCQQAMYGIMKSCWQWNATKRPSPAGLIRSLQTAIKTSNDHAVLQVPELVVPELYANVAGVDVHSLVREYTIL</sequence>
<dbReference type="FunFam" id="3.30.200.20:FF:000442">
    <property type="entry name" value="Serine/threonine/tyrosine kinase 1"/>
    <property type="match status" value="1"/>
</dbReference>